<reference evidence="5 6" key="1">
    <citation type="submission" date="2020-06" db="EMBL/GenBank/DDBJ databases">
        <authorList>
            <person name="Li R."/>
            <person name="Bekaert M."/>
        </authorList>
    </citation>
    <scope>NUCLEOTIDE SEQUENCE [LARGE SCALE GENOMIC DNA]</scope>
    <source>
        <strain evidence="6">wild</strain>
    </source>
</reference>
<comment type="similarity">
    <text evidence="1">Belongs to the peptidase S1 family.</text>
</comment>
<dbReference type="EC" id="3.4.21.-" evidence="5"/>
<dbReference type="InterPro" id="IPR050966">
    <property type="entry name" value="Glutamyl_endopeptidase"/>
</dbReference>
<keyword evidence="3" id="KW-1133">Transmembrane helix</keyword>
<accession>A0A6J8DMV6</accession>
<dbReference type="Gene3D" id="2.40.10.10">
    <property type="entry name" value="Trypsin-like serine proteases"/>
    <property type="match status" value="2"/>
</dbReference>
<keyword evidence="3" id="KW-0812">Transmembrane</keyword>
<keyword evidence="5" id="KW-0378">Hydrolase</keyword>
<dbReference type="Pfam" id="PF00089">
    <property type="entry name" value="Trypsin"/>
    <property type="match status" value="1"/>
</dbReference>
<dbReference type="PROSITE" id="PS50240">
    <property type="entry name" value="TRYPSIN_DOM"/>
    <property type="match status" value="1"/>
</dbReference>
<dbReference type="EMBL" id="CACVKT020007643">
    <property type="protein sequence ID" value="CAC5409456.1"/>
    <property type="molecule type" value="Genomic_DNA"/>
</dbReference>
<evidence type="ECO:0000256" key="1">
    <source>
        <dbReference type="ARBA" id="ARBA00007664"/>
    </source>
</evidence>
<keyword evidence="2" id="KW-0732">Signal</keyword>
<dbReference type="InterPro" id="IPR009003">
    <property type="entry name" value="Peptidase_S1_PA"/>
</dbReference>
<dbReference type="InterPro" id="IPR043504">
    <property type="entry name" value="Peptidase_S1_PA_chymotrypsin"/>
</dbReference>
<keyword evidence="3" id="KW-0472">Membrane</keyword>
<dbReference type="SUPFAM" id="SSF50494">
    <property type="entry name" value="Trypsin-like serine proteases"/>
    <property type="match status" value="1"/>
</dbReference>
<name>A0A6J8DMV6_MYTCO</name>
<evidence type="ECO:0000313" key="6">
    <source>
        <dbReference type="Proteomes" id="UP000507470"/>
    </source>
</evidence>
<feature type="domain" description="Peptidase S1" evidence="4">
    <location>
        <begin position="110"/>
        <end position="363"/>
    </location>
</feature>
<dbReference type="GO" id="GO:0006508">
    <property type="term" value="P:proteolysis"/>
    <property type="evidence" value="ECO:0007669"/>
    <property type="project" value="InterPro"/>
</dbReference>
<dbReference type="PANTHER" id="PTHR15462:SF8">
    <property type="entry name" value="SERINE PROTEASE"/>
    <property type="match status" value="1"/>
</dbReference>
<dbReference type="PROSITE" id="PS00134">
    <property type="entry name" value="TRYPSIN_HIS"/>
    <property type="match status" value="1"/>
</dbReference>
<evidence type="ECO:0000313" key="5">
    <source>
        <dbReference type="EMBL" id="CAC5409456.1"/>
    </source>
</evidence>
<organism evidence="5 6">
    <name type="scientific">Mytilus coruscus</name>
    <name type="common">Sea mussel</name>
    <dbReference type="NCBI Taxonomy" id="42192"/>
    <lineage>
        <taxon>Eukaryota</taxon>
        <taxon>Metazoa</taxon>
        <taxon>Spiralia</taxon>
        <taxon>Lophotrochozoa</taxon>
        <taxon>Mollusca</taxon>
        <taxon>Bivalvia</taxon>
        <taxon>Autobranchia</taxon>
        <taxon>Pteriomorphia</taxon>
        <taxon>Mytilida</taxon>
        <taxon>Mytiloidea</taxon>
        <taxon>Mytilidae</taxon>
        <taxon>Mytilinae</taxon>
        <taxon>Mytilus</taxon>
    </lineage>
</organism>
<feature type="transmembrane region" description="Helical" evidence="3">
    <location>
        <begin position="7"/>
        <end position="26"/>
    </location>
</feature>
<protein>
    <submittedName>
        <fullName evidence="5">PRSS23</fullName>
        <ecNumber evidence="5">3.4.21.-</ecNumber>
    </submittedName>
</protein>
<evidence type="ECO:0000256" key="3">
    <source>
        <dbReference type="SAM" id="Phobius"/>
    </source>
</evidence>
<dbReference type="AlphaFoldDB" id="A0A6J8DMV6"/>
<dbReference type="InterPro" id="IPR001254">
    <property type="entry name" value="Trypsin_dom"/>
</dbReference>
<dbReference type="PANTHER" id="PTHR15462">
    <property type="entry name" value="SERINE PROTEASE"/>
    <property type="match status" value="1"/>
</dbReference>
<dbReference type="Proteomes" id="UP000507470">
    <property type="component" value="Unassembled WGS sequence"/>
</dbReference>
<keyword evidence="6" id="KW-1185">Reference proteome</keyword>
<proteinExistence type="inferred from homology"/>
<dbReference type="InterPro" id="IPR018114">
    <property type="entry name" value="TRYPSIN_HIS"/>
</dbReference>
<evidence type="ECO:0000259" key="4">
    <source>
        <dbReference type="PROSITE" id="PS50240"/>
    </source>
</evidence>
<sequence length="363" mass="41808">MLTLLDITIVFLKFIFILSVASPMHIHEINNKSTYKLFKRLQYEFSQQISLRLLLSTYDLIHYRPNRQEPTFSTVVRHKNTFPDRKEASALVQPSYTLEKRHPRYFHRIFIHGRDDRQPVPTTDLREYPYYNIVRLSVGCTGTLITPSFVLTAAHCVHDGKQFKENINLLKVEILHRINYRIHYVNEIIVPNTWLDARNDPPTFQSAYDYAVIKLQTPVTGRTSFTPLYVPGPIISDEIYFLGYSWYTYLQLWKSECSGWGSRVWYHGNILVSHCDTVIGNSGASVYLEDRRTNHRRLIGVLSSSSKTAGNNVSSQVTLTSLLTATKLNEICSIISPEGENHGVCTQQTNNIDPVYTRLPLYG</sequence>
<dbReference type="OrthoDB" id="10037376at2759"/>
<gene>
    <name evidence="5" type="ORF">MCOR_42744</name>
</gene>
<evidence type="ECO:0000256" key="2">
    <source>
        <dbReference type="ARBA" id="ARBA00022729"/>
    </source>
</evidence>
<dbReference type="GO" id="GO:0004252">
    <property type="term" value="F:serine-type endopeptidase activity"/>
    <property type="evidence" value="ECO:0007669"/>
    <property type="project" value="InterPro"/>
</dbReference>